<feature type="region of interest" description="Disordered" evidence="1">
    <location>
        <begin position="420"/>
        <end position="442"/>
    </location>
</feature>
<dbReference type="InterPro" id="IPR001810">
    <property type="entry name" value="F-box_dom"/>
</dbReference>
<name>A0AAD4DB14_9FUNG</name>
<keyword evidence="4" id="KW-1185">Reference proteome</keyword>
<evidence type="ECO:0000256" key="1">
    <source>
        <dbReference type="SAM" id="MobiDB-lite"/>
    </source>
</evidence>
<accession>A0AAD4DB14</accession>
<dbReference type="InterPro" id="IPR036047">
    <property type="entry name" value="F-box-like_dom_sf"/>
</dbReference>
<organism evidence="3 4">
    <name type="scientific">Linnemannia exigua</name>
    <dbReference type="NCBI Taxonomy" id="604196"/>
    <lineage>
        <taxon>Eukaryota</taxon>
        <taxon>Fungi</taxon>
        <taxon>Fungi incertae sedis</taxon>
        <taxon>Mucoromycota</taxon>
        <taxon>Mortierellomycotina</taxon>
        <taxon>Mortierellomycetes</taxon>
        <taxon>Mortierellales</taxon>
        <taxon>Mortierellaceae</taxon>
        <taxon>Linnemannia</taxon>
    </lineage>
</organism>
<dbReference type="AlphaFoldDB" id="A0AAD4DB14"/>
<dbReference type="PROSITE" id="PS50181">
    <property type="entry name" value="FBOX"/>
    <property type="match status" value="1"/>
</dbReference>
<reference evidence="3" key="1">
    <citation type="journal article" date="2020" name="Fungal Divers.">
        <title>Resolving the Mortierellaceae phylogeny through synthesis of multi-gene phylogenetics and phylogenomics.</title>
        <authorList>
            <person name="Vandepol N."/>
            <person name="Liber J."/>
            <person name="Desiro A."/>
            <person name="Na H."/>
            <person name="Kennedy M."/>
            <person name="Barry K."/>
            <person name="Grigoriev I.V."/>
            <person name="Miller A.N."/>
            <person name="O'Donnell K."/>
            <person name="Stajich J.E."/>
            <person name="Bonito G."/>
        </authorList>
    </citation>
    <scope>NUCLEOTIDE SEQUENCE</scope>
    <source>
        <strain evidence="3">NRRL 28262</strain>
    </source>
</reference>
<evidence type="ECO:0000259" key="2">
    <source>
        <dbReference type="PROSITE" id="PS50181"/>
    </source>
</evidence>
<evidence type="ECO:0000313" key="3">
    <source>
        <dbReference type="EMBL" id="KAG0272143.1"/>
    </source>
</evidence>
<evidence type="ECO:0000313" key="4">
    <source>
        <dbReference type="Proteomes" id="UP001194580"/>
    </source>
</evidence>
<dbReference type="SUPFAM" id="SSF81383">
    <property type="entry name" value="F-box domain"/>
    <property type="match status" value="1"/>
</dbReference>
<feature type="domain" description="F-box" evidence="2">
    <location>
        <begin position="5"/>
        <end position="50"/>
    </location>
</feature>
<dbReference type="Pfam" id="PF12937">
    <property type="entry name" value="F-box-like"/>
    <property type="match status" value="1"/>
</dbReference>
<dbReference type="Gene3D" id="1.20.1280.50">
    <property type="match status" value="1"/>
</dbReference>
<dbReference type="EMBL" id="JAAAIL010000986">
    <property type="protein sequence ID" value="KAG0272143.1"/>
    <property type="molecule type" value="Genomic_DNA"/>
</dbReference>
<gene>
    <name evidence="3" type="ORF">BGZ95_012115</name>
</gene>
<proteinExistence type="predicted"/>
<sequence>MAATTTTFSDLPLEVQEMIGSFLRPQDLACCVRVKKFWKTVFNPLLWKNLEEPEPLKSADERFGRRGGSRRTKESWYTVLMRCAEAGALWNNGDLVETIKFIDCCDEYLEDFLSECPYGMRQLHTAEIEGVESDDDTISSFIGLSLAGWKRLVFRSDDPDECLGFGLQSIEMMQDHVETLEVFRLETRTEHLEGRSLQMLLCKASVLKEFYLMPPSREALYDCNELQAWMIAKEFANGEGWACKELEVFGCQIVGISRPDITRRICRTLPQDFVDMSSSKESADMQLGVYKQLAQLKKLKQLSLGIPVYPYHDDYKIGDRECYRQYDCLSMRLESGLDLLKDLKYLEEVGLKDMEVYIDEEEEQAWVEKNWPKVKVQTTYSYMDYTDNDYGEEGDEDDDDDEILFFGGIPYSYIINALPDEDYSTEYDDDDDDDDDDSNNSD</sequence>
<dbReference type="Proteomes" id="UP001194580">
    <property type="component" value="Unassembled WGS sequence"/>
</dbReference>
<protein>
    <recommendedName>
        <fullName evidence="2">F-box domain-containing protein</fullName>
    </recommendedName>
</protein>
<comment type="caution">
    <text evidence="3">The sequence shown here is derived from an EMBL/GenBank/DDBJ whole genome shotgun (WGS) entry which is preliminary data.</text>
</comment>